<dbReference type="Gene3D" id="3.60.20.10">
    <property type="entry name" value="Glutamine Phosphoribosylpyrophosphate, subunit 1, domain 1"/>
    <property type="match status" value="1"/>
</dbReference>
<dbReference type="Proteomes" id="UP001652628">
    <property type="component" value="Chromosome 2R"/>
</dbReference>
<dbReference type="Pfam" id="PF00227">
    <property type="entry name" value="Proteasome"/>
    <property type="match status" value="1"/>
</dbReference>
<proteinExistence type="predicted"/>
<dbReference type="InterPro" id="IPR029055">
    <property type="entry name" value="Ntn_hydrolases_N"/>
</dbReference>
<dbReference type="PROSITE" id="PS51257">
    <property type="entry name" value="PROKAR_LIPOPROTEIN"/>
    <property type="match status" value="1"/>
</dbReference>
<accession>A0AB39Z4D7</accession>
<dbReference type="AlphaFoldDB" id="A0AB39Z4D7"/>
<dbReference type="GO" id="GO:0051603">
    <property type="term" value="P:proteolysis involved in protein catabolic process"/>
    <property type="evidence" value="ECO:0007669"/>
    <property type="project" value="InterPro"/>
</dbReference>
<dbReference type="SUPFAM" id="SSF56235">
    <property type="entry name" value="N-terminal nucleophile aminohydrolases (Ntn hydrolases)"/>
    <property type="match status" value="1"/>
</dbReference>
<dbReference type="RefSeq" id="XP_016928259.2">
    <property type="nucleotide sequence ID" value="XM_017072770.4"/>
</dbReference>
<name>A0AB39Z4D7_DROSZ</name>
<organism evidence="1 2">
    <name type="scientific">Drosophila suzukii</name>
    <name type="common">Spotted-wing drosophila fruit fly</name>
    <dbReference type="NCBI Taxonomy" id="28584"/>
    <lineage>
        <taxon>Eukaryota</taxon>
        <taxon>Metazoa</taxon>
        <taxon>Ecdysozoa</taxon>
        <taxon>Arthropoda</taxon>
        <taxon>Hexapoda</taxon>
        <taxon>Insecta</taxon>
        <taxon>Pterygota</taxon>
        <taxon>Neoptera</taxon>
        <taxon>Endopterygota</taxon>
        <taxon>Diptera</taxon>
        <taxon>Brachycera</taxon>
        <taxon>Muscomorpha</taxon>
        <taxon>Ephydroidea</taxon>
        <taxon>Drosophilidae</taxon>
        <taxon>Drosophila</taxon>
        <taxon>Sophophora</taxon>
    </lineage>
</organism>
<evidence type="ECO:0000313" key="2">
    <source>
        <dbReference type="RefSeq" id="XP_016928259.2"/>
    </source>
</evidence>
<protein>
    <submittedName>
        <fullName evidence="2">Uncharacterized protein yip3</fullName>
    </submittedName>
</protein>
<sequence>MSDFKTYFNHGNMVGLACDEGLVLATNSRDHLLYHLDDSIFLCAPRSANNRDKILQVCAQVEYITRDLGQTITVDQVQDMLSWKYKDEDSVYTLTAGQDGSGLHIYSLKSSKGSRKVMYAVRGTEEDDILSYLLEHWRQDLKLSEAEQLVRDLLKLNGNDYLDLCVIYKAEEKEFSDGPQMQAIEGFDENGSD</sequence>
<dbReference type="CTD" id="37683"/>
<dbReference type="GeneID" id="108008866"/>
<keyword evidence="1" id="KW-1185">Reference proteome</keyword>
<reference evidence="2" key="1">
    <citation type="submission" date="2025-08" db="UniProtKB">
        <authorList>
            <consortium name="RefSeq"/>
        </authorList>
    </citation>
    <scope>IDENTIFICATION</scope>
</reference>
<gene>
    <name evidence="2" type="primary">yip3</name>
</gene>
<evidence type="ECO:0000313" key="1">
    <source>
        <dbReference type="Proteomes" id="UP001652628"/>
    </source>
</evidence>
<dbReference type="GO" id="GO:0005839">
    <property type="term" value="C:proteasome core complex"/>
    <property type="evidence" value="ECO:0007669"/>
    <property type="project" value="InterPro"/>
</dbReference>
<dbReference type="InterPro" id="IPR001353">
    <property type="entry name" value="Proteasome_sua/b"/>
</dbReference>